<dbReference type="AlphaFoldDB" id="A0A395IMK5"/>
<sequence length="489" mass="54372">MVRKIYLNWKDEIGKYMTEHGSEMSEELEEKGLALITNTIDILGAISTGNPESIHTQTSNTNVSNMIGINGNKFESSSMAITADEDTTTELYKSHDQSCPIAKGTGKVFKNGYKSKDVMNPDDIDIEEPEAEDPIEDLELGTVDATEPETTDGIIPTDDIEDSPASETFDKTITSKSVQYSQVCSADKVKQTAEQVKNQEKLKETETAIIGSKEGMSEYIQRTRGLALKNLSLYLIPLKSSVLLKAIDIRALESITLLDVGPQNSFWIMLARENRLSPLPLHKIYTDEVTLPFLRCVGELAKVEELFMLERAPIIFTVEPAHIINQNLSGLKNLRALHVTQFRSDDSCMWAQREFKEFIVDSISHNPDCKLEYIAVKGRIMRAYRRVKRCPLPKFGNFSIVKGEDKSDIQVAYYAKATHSSSGNGSISTAQAKGLGETTTFMDVLAETGSPVQGQELNAVEDERSDSEDEDEYEEGFGEKGIESLGFED</sequence>
<evidence type="ECO:0000313" key="3">
    <source>
        <dbReference type="Proteomes" id="UP000249056"/>
    </source>
</evidence>
<gene>
    <name evidence="2" type="ORF">DID88_009931</name>
</gene>
<keyword evidence="3" id="KW-1185">Reference proteome</keyword>
<dbReference type="OrthoDB" id="4200124at2759"/>
<dbReference type="EMBL" id="QKRW01000038">
    <property type="protein sequence ID" value="RAL60613.1"/>
    <property type="molecule type" value="Genomic_DNA"/>
</dbReference>
<evidence type="ECO:0000256" key="1">
    <source>
        <dbReference type="SAM" id="MobiDB-lite"/>
    </source>
</evidence>
<evidence type="ECO:0000313" key="2">
    <source>
        <dbReference type="EMBL" id="RAL60613.1"/>
    </source>
</evidence>
<comment type="caution">
    <text evidence="2">The sequence shown here is derived from an EMBL/GenBank/DDBJ whole genome shotgun (WGS) entry which is preliminary data.</text>
</comment>
<feature type="region of interest" description="Disordered" evidence="1">
    <location>
        <begin position="447"/>
        <end position="489"/>
    </location>
</feature>
<name>A0A395IMK5_9HELO</name>
<dbReference type="Proteomes" id="UP000249056">
    <property type="component" value="Unassembled WGS sequence"/>
</dbReference>
<proteinExistence type="predicted"/>
<organism evidence="2 3">
    <name type="scientific">Monilinia fructigena</name>
    <dbReference type="NCBI Taxonomy" id="38457"/>
    <lineage>
        <taxon>Eukaryota</taxon>
        <taxon>Fungi</taxon>
        <taxon>Dikarya</taxon>
        <taxon>Ascomycota</taxon>
        <taxon>Pezizomycotina</taxon>
        <taxon>Leotiomycetes</taxon>
        <taxon>Helotiales</taxon>
        <taxon>Sclerotiniaceae</taxon>
        <taxon>Monilinia</taxon>
    </lineage>
</organism>
<feature type="compositionally biased region" description="Acidic residues" evidence="1">
    <location>
        <begin position="459"/>
        <end position="476"/>
    </location>
</feature>
<reference evidence="2 3" key="1">
    <citation type="submission" date="2018-06" db="EMBL/GenBank/DDBJ databases">
        <title>Genome Sequence of the Brown Rot Fungal Pathogen Monilinia fructigena.</title>
        <authorList>
            <person name="Landi L."/>
            <person name="De Miccolis Angelini R.M."/>
            <person name="Pollastro S."/>
            <person name="Abate D."/>
            <person name="Faretra F."/>
            <person name="Romanazzi G."/>
        </authorList>
    </citation>
    <scope>NUCLEOTIDE SEQUENCE [LARGE SCALE GENOMIC DNA]</scope>
    <source>
        <strain evidence="2 3">Mfrg269</strain>
    </source>
</reference>
<accession>A0A395IMK5</accession>
<protein>
    <submittedName>
        <fullName evidence="2">Uncharacterized protein</fullName>
    </submittedName>
</protein>